<evidence type="ECO:0000259" key="1">
    <source>
        <dbReference type="PROSITE" id="PS50011"/>
    </source>
</evidence>
<dbReference type="PROSITE" id="PS50011">
    <property type="entry name" value="PROTEIN_KINASE_DOM"/>
    <property type="match status" value="1"/>
</dbReference>
<dbReference type="InterPro" id="IPR001245">
    <property type="entry name" value="Ser-Thr/Tyr_kinase_cat_dom"/>
</dbReference>
<dbReference type="Gene3D" id="1.10.510.10">
    <property type="entry name" value="Transferase(Phosphotransferase) domain 1"/>
    <property type="match status" value="1"/>
</dbReference>
<name>A0A015K674_RHIIW</name>
<dbReference type="SMART" id="SM00671">
    <property type="entry name" value="SEL1"/>
    <property type="match status" value="2"/>
</dbReference>
<dbReference type="Pfam" id="PF07714">
    <property type="entry name" value="PK_Tyr_Ser-Thr"/>
    <property type="match status" value="1"/>
</dbReference>
<evidence type="ECO:0000313" key="3">
    <source>
        <dbReference type="Proteomes" id="UP000022910"/>
    </source>
</evidence>
<reference evidence="2 3" key="1">
    <citation type="submission" date="2014-02" db="EMBL/GenBank/DDBJ databases">
        <title>Single nucleus genome sequencing reveals high similarity among nuclei of an endomycorrhizal fungus.</title>
        <authorList>
            <person name="Lin K."/>
            <person name="Geurts R."/>
            <person name="Zhang Z."/>
            <person name="Limpens E."/>
            <person name="Saunders D.G."/>
            <person name="Mu D."/>
            <person name="Pang E."/>
            <person name="Cao H."/>
            <person name="Cha H."/>
            <person name="Lin T."/>
            <person name="Zhou Q."/>
            <person name="Shang Y."/>
            <person name="Li Y."/>
            <person name="Ivanov S."/>
            <person name="Sharma T."/>
            <person name="Velzen R.V."/>
            <person name="Ruijter N.D."/>
            <person name="Aanen D.K."/>
            <person name="Win J."/>
            <person name="Kamoun S."/>
            <person name="Bisseling T."/>
            <person name="Huang S."/>
        </authorList>
    </citation>
    <scope>NUCLEOTIDE SEQUENCE [LARGE SCALE GENOMIC DNA]</scope>
    <source>
        <strain evidence="3">DAOM197198w</strain>
    </source>
</reference>
<proteinExistence type="predicted"/>
<dbReference type="Proteomes" id="UP000022910">
    <property type="component" value="Unassembled WGS sequence"/>
</dbReference>
<dbReference type="InterPro" id="IPR011009">
    <property type="entry name" value="Kinase-like_dom_sf"/>
</dbReference>
<dbReference type="Pfam" id="PF08238">
    <property type="entry name" value="Sel1"/>
    <property type="match status" value="2"/>
</dbReference>
<gene>
    <name evidence="2" type="ORF">RirG_025470</name>
</gene>
<dbReference type="InterPro" id="IPR011990">
    <property type="entry name" value="TPR-like_helical_dom_sf"/>
</dbReference>
<dbReference type="InterPro" id="IPR000719">
    <property type="entry name" value="Prot_kinase_dom"/>
</dbReference>
<dbReference type="Gene3D" id="1.25.40.10">
    <property type="entry name" value="Tetratricopeptide repeat domain"/>
    <property type="match status" value="1"/>
</dbReference>
<sequence>MTESLEPKIYNFKLARYYSGNTTTLKEEDNEAVRWLAPEKLIGFKSRYTAQCEMFSFGILLWELAFEKIPYRSLKVDEIRDFVIKGGREIIKFGDSTPEISKLQEDYKRIISGAWKQDPQERISFLEALDMLDGLNDSLRHTFVSALIDKNASDLDGSKASDDDLVLSALDEGILAYRAGDHQKAWNYFEYHAANENIVAKFWKGHYLWEGLHDGIKEREEGRELLKEAADKGNSDAQLCYAFTFNKVLSEDDNINTFIDYLTKAAEGNNDIAQYNLGDIYYKGKLNIPKDENRGIKWLRKAALQNNNNAIKLLEASGIVIIE</sequence>
<dbReference type="STRING" id="1432141.A0A015K674"/>
<accession>A0A015K674</accession>
<dbReference type="EMBL" id="JEMT01011590">
    <property type="protein sequence ID" value="EXX77257.1"/>
    <property type="molecule type" value="Genomic_DNA"/>
</dbReference>
<feature type="domain" description="Protein kinase" evidence="1">
    <location>
        <begin position="1"/>
        <end position="144"/>
    </location>
</feature>
<keyword evidence="3" id="KW-1185">Reference proteome</keyword>
<dbReference type="SUPFAM" id="SSF81901">
    <property type="entry name" value="HCP-like"/>
    <property type="match status" value="1"/>
</dbReference>
<dbReference type="GO" id="GO:0004674">
    <property type="term" value="F:protein serine/threonine kinase activity"/>
    <property type="evidence" value="ECO:0007669"/>
    <property type="project" value="TreeGrafter"/>
</dbReference>
<dbReference type="InterPro" id="IPR051681">
    <property type="entry name" value="Ser/Thr_Kinases-Pseudokinases"/>
</dbReference>
<organism evidence="2 3">
    <name type="scientific">Rhizophagus irregularis (strain DAOM 197198w)</name>
    <name type="common">Glomus intraradices</name>
    <dbReference type="NCBI Taxonomy" id="1432141"/>
    <lineage>
        <taxon>Eukaryota</taxon>
        <taxon>Fungi</taxon>
        <taxon>Fungi incertae sedis</taxon>
        <taxon>Mucoromycota</taxon>
        <taxon>Glomeromycotina</taxon>
        <taxon>Glomeromycetes</taxon>
        <taxon>Glomerales</taxon>
        <taxon>Glomeraceae</taxon>
        <taxon>Rhizophagus</taxon>
    </lineage>
</organism>
<dbReference type="PANTHER" id="PTHR44329">
    <property type="entry name" value="SERINE/THREONINE-PROTEIN KINASE TNNI3K-RELATED"/>
    <property type="match status" value="1"/>
</dbReference>
<dbReference type="InterPro" id="IPR006597">
    <property type="entry name" value="Sel1-like"/>
</dbReference>
<dbReference type="SUPFAM" id="SSF56112">
    <property type="entry name" value="Protein kinase-like (PK-like)"/>
    <property type="match status" value="1"/>
</dbReference>
<dbReference type="GO" id="GO:0005524">
    <property type="term" value="F:ATP binding"/>
    <property type="evidence" value="ECO:0007669"/>
    <property type="project" value="InterPro"/>
</dbReference>
<evidence type="ECO:0000313" key="2">
    <source>
        <dbReference type="EMBL" id="EXX77257.1"/>
    </source>
</evidence>
<dbReference type="HOGENOM" id="CLU_000288_102_2_1"/>
<dbReference type="AlphaFoldDB" id="A0A015K674"/>
<protein>
    <recommendedName>
        <fullName evidence="1">Protein kinase domain-containing protein</fullName>
    </recommendedName>
</protein>
<comment type="caution">
    <text evidence="2">The sequence shown here is derived from an EMBL/GenBank/DDBJ whole genome shotgun (WGS) entry which is preliminary data.</text>
</comment>